<evidence type="ECO:0000313" key="6">
    <source>
        <dbReference type="Proteomes" id="UP000250299"/>
    </source>
</evidence>
<evidence type="ECO:0000259" key="4">
    <source>
        <dbReference type="Pfam" id="PF14870"/>
    </source>
</evidence>
<evidence type="ECO:0000256" key="3">
    <source>
        <dbReference type="SAM" id="SignalP"/>
    </source>
</evidence>
<dbReference type="EMBL" id="CP029693">
    <property type="protein sequence ID" value="AWY39116.1"/>
    <property type="molecule type" value="Genomic_DNA"/>
</dbReference>
<keyword evidence="1" id="KW-0602">Photosynthesis</keyword>
<feature type="chain" id="PRO_5016458545" evidence="3">
    <location>
        <begin position="24"/>
        <end position="361"/>
    </location>
</feature>
<dbReference type="GO" id="GO:0009523">
    <property type="term" value="C:photosystem II"/>
    <property type="evidence" value="ECO:0007669"/>
    <property type="project" value="UniProtKB-KW"/>
</dbReference>
<reference evidence="5 6" key="1">
    <citation type="submission" date="2018-05" db="EMBL/GenBank/DDBJ databases">
        <title>Whole genome sequence of Pseudomonas putida JBC17.</title>
        <authorList>
            <person name="Lee Y.H."/>
            <person name="David K."/>
        </authorList>
    </citation>
    <scope>NUCLEOTIDE SEQUENCE [LARGE SCALE GENOMIC DNA]</scope>
    <source>
        <strain evidence="5 6">JBC17</strain>
    </source>
</reference>
<feature type="signal peptide" evidence="3">
    <location>
        <begin position="1"/>
        <end position="23"/>
    </location>
</feature>
<name>A0A2Z4RDV9_PSEPU</name>
<dbReference type="Pfam" id="PF14870">
    <property type="entry name" value="PSII_BNR"/>
    <property type="match status" value="2"/>
</dbReference>
<dbReference type="OrthoDB" id="9813892at2"/>
<dbReference type="Gene3D" id="2.130.10.10">
    <property type="entry name" value="YVTN repeat-like/Quinoprotein amine dehydrogenase"/>
    <property type="match status" value="2"/>
</dbReference>
<evidence type="ECO:0000256" key="2">
    <source>
        <dbReference type="ARBA" id="ARBA00023276"/>
    </source>
</evidence>
<dbReference type="GO" id="GO:0016787">
    <property type="term" value="F:hydrolase activity"/>
    <property type="evidence" value="ECO:0007669"/>
    <property type="project" value="UniProtKB-KW"/>
</dbReference>
<feature type="domain" description="Photosynthesis system II assembly factor Ycf48/Hcf136-like" evidence="4">
    <location>
        <begin position="159"/>
        <end position="238"/>
    </location>
</feature>
<keyword evidence="5" id="KW-0378">Hydrolase</keyword>
<dbReference type="InterPro" id="IPR015943">
    <property type="entry name" value="WD40/YVTN_repeat-like_dom_sf"/>
</dbReference>
<dbReference type="CDD" id="cd15482">
    <property type="entry name" value="Sialidase_non-viral"/>
    <property type="match status" value="1"/>
</dbReference>
<dbReference type="GO" id="GO:0015979">
    <property type="term" value="P:photosynthesis"/>
    <property type="evidence" value="ECO:0007669"/>
    <property type="project" value="UniProtKB-KW"/>
</dbReference>
<dbReference type="PANTHER" id="PTHR47199">
    <property type="entry name" value="PHOTOSYSTEM II STABILITY/ASSEMBLY FACTOR HCF136, CHLOROPLASTIC"/>
    <property type="match status" value="1"/>
</dbReference>
<evidence type="ECO:0000256" key="1">
    <source>
        <dbReference type="ARBA" id="ARBA00022531"/>
    </source>
</evidence>
<dbReference type="RefSeq" id="WP_110962898.1">
    <property type="nucleotide sequence ID" value="NZ_CP029693.1"/>
</dbReference>
<accession>A0A2Z4RDV9</accession>
<dbReference type="InterPro" id="IPR028203">
    <property type="entry name" value="PSII_CF48-like_dom"/>
</dbReference>
<protein>
    <submittedName>
        <fullName evidence="5">Glycosyl hydrolase</fullName>
    </submittedName>
</protein>
<sequence length="361" mass="38476">MFKQLLRPPLLILATLLALPTFAQTGFVSPLDTPALQSAKAIQAPINALAKAGGRLIAAGQRGHILYSDNGASWTQAQVPVSSDLTALAFPDASQGWAVGHEGVVLHSTDAGKTWTKQLDGQQIARILLKQYGNPANPDDPEAQRLKQDAELFATQGADKPLLDVWFTDERRGFVTGAFNLILRTEDGGQTWTAWQDCVDNPRSMHLYGMRPAAGTLFMVAEQGLVLKLDPVSQRFVKIELPYEGTLFGLLGDDHLVLVYGLRGNALRSLDGGASWSTVDTGIKEGITSGLIAEDGSILLASQTGQLLRSTDRGATFSRVPLDRVAPNFALASAGDGAIALAGLGGVRVQSLQQNKKVGEL</sequence>
<proteinExistence type="predicted"/>
<keyword evidence="2" id="KW-0604">Photosystem II</keyword>
<dbReference type="AlphaFoldDB" id="A0A2Z4RDV9"/>
<evidence type="ECO:0000313" key="5">
    <source>
        <dbReference type="EMBL" id="AWY39116.1"/>
    </source>
</evidence>
<dbReference type="PANTHER" id="PTHR47199:SF2">
    <property type="entry name" value="PHOTOSYSTEM II STABILITY_ASSEMBLY FACTOR HCF136, CHLOROPLASTIC"/>
    <property type="match status" value="1"/>
</dbReference>
<keyword evidence="3" id="KW-0732">Signal</keyword>
<dbReference type="Proteomes" id="UP000250299">
    <property type="component" value="Chromosome"/>
</dbReference>
<gene>
    <name evidence="5" type="ORF">DKY63_04020</name>
</gene>
<dbReference type="SUPFAM" id="SSF110296">
    <property type="entry name" value="Oligoxyloglucan reducing end-specific cellobiohydrolase"/>
    <property type="match status" value="1"/>
</dbReference>
<feature type="domain" description="Photosynthesis system II assembly factor Ycf48/Hcf136-like" evidence="4">
    <location>
        <begin position="72"/>
        <end position="118"/>
    </location>
</feature>
<organism evidence="5 6">
    <name type="scientific">Pseudomonas putida</name>
    <name type="common">Arthrobacter siderocapsulatus</name>
    <dbReference type="NCBI Taxonomy" id="303"/>
    <lineage>
        <taxon>Bacteria</taxon>
        <taxon>Pseudomonadati</taxon>
        <taxon>Pseudomonadota</taxon>
        <taxon>Gammaproteobacteria</taxon>
        <taxon>Pseudomonadales</taxon>
        <taxon>Pseudomonadaceae</taxon>
        <taxon>Pseudomonas</taxon>
    </lineage>
</organism>